<evidence type="ECO:0000313" key="2">
    <source>
        <dbReference type="Proteomes" id="UP000202958"/>
    </source>
</evidence>
<reference evidence="1 2" key="1">
    <citation type="submission" date="2015-04" db="EMBL/GenBank/DDBJ databases">
        <authorList>
            <person name="Hodson T.S."/>
            <person name="Hyde J.R."/>
            <person name="Schouten J.T."/>
            <person name="Crockett J.T."/>
            <person name="Smith T.A."/>
            <person name="Merrill B.D."/>
            <person name="Crook M.B."/>
            <person name="Griffitts J.S."/>
            <person name="Burnett S.H."/>
            <person name="Grose J.H."/>
            <person name="Breakwell D.P."/>
        </authorList>
    </citation>
    <scope>NUCLEOTIDE SEQUENCE [LARGE SCALE GENOMIC DNA]</scope>
</reference>
<protein>
    <submittedName>
        <fullName evidence="1">Uncharacterized protein</fullName>
    </submittedName>
</protein>
<dbReference type="Proteomes" id="UP000202958">
    <property type="component" value="Segment"/>
</dbReference>
<proteinExistence type="predicted"/>
<gene>
    <name evidence="1" type="ORF">PHIN3_341</name>
</gene>
<organism evidence="1 2">
    <name type="scientific">Sinorhizobium phage phiN3</name>
    <dbReference type="NCBI Taxonomy" id="1647405"/>
    <lineage>
        <taxon>Viruses</taxon>
        <taxon>Duplodnaviria</taxon>
        <taxon>Heunggongvirae</taxon>
        <taxon>Uroviricota</taxon>
        <taxon>Caudoviricetes</taxon>
        <taxon>Emdodecavirus</taxon>
        <taxon>Emdodecavirus N3</taxon>
    </lineage>
</organism>
<name>A0A0F6YPB5_9CAUD</name>
<accession>A0A0F6YPB5</accession>
<dbReference type="GeneID" id="26639076"/>
<keyword evidence="2" id="KW-1185">Reference proteome</keyword>
<dbReference type="OrthoDB" id="35837at10239"/>
<dbReference type="EMBL" id="KR052482">
    <property type="protein sequence ID" value="AKF13604.1"/>
    <property type="molecule type" value="Genomic_DNA"/>
</dbReference>
<sequence length="156" mass="18265">MNKIFSIELWQYDYPGDNARRRDWFPYDNELILVCATQEQIDAWLNERFAEIVAHKISEYEEKIADIEAHIERDMERLDAINSMNDAMLATLGIMKPNPSLIPNQQEEINVLRLRIEALETSSLQDIIDRGLIDRRWVADKVEVKTLAGIDTEKFK</sequence>
<dbReference type="KEGG" id="vg:26639076"/>
<evidence type="ECO:0000313" key="1">
    <source>
        <dbReference type="EMBL" id="AKF13604.1"/>
    </source>
</evidence>
<dbReference type="RefSeq" id="YP_009212581.1">
    <property type="nucleotide sequence ID" value="NC_028945.1"/>
</dbReference>